<feature type="transmembrane region" description="Helical" evidence="1">
    <location>
        <begin position="94"/>
        <end position="113"/>
    </location>
</feature>
<keyword evidence="1" id="KW-0472">Membrane</keyword>
<gene>
    <name evidence="3" type="ORF">MELA_00991</name>
</gene>
<dbReference type="Proteomes" id="UP000334340">
    <property type="component" value="Unassembled WGS sequence"/>
</dbReference>
<protein>
    <recommendedName>
        <fullName evidence="2">Putative zinc-finger domain-containing protein</fullName>
    </recommendedName>
</protein>
<proteinExistence type="predicted"/>
<organism evidence="3 4">
    <name type="scientific">Candidatus Methylomirabilis lanthanidiphila</name>
    <dbReference type="NCBI Taxonomy" id="2211376"/>
    <lineage>
        <taxon>Bacteria</taxon>
        <taxon>Candidatus Methylomirabilota</taxon>
        <taxon>Candidatus Methylomirabilia</taxon>
        <taxon>Candidatus Methylomirabilales</taxon>
        <taxon>Candidatus Methylomirabilaceae</taxon>
        <taxon>Candidatus Methylomirabilis</taxon>
    </lineage>
</organism>
<evidence type="ECO:0000313" key="3">
    <source>
        <dbReference type="EMBL" id="VUZ84618.1"/>
    </source>
</evidence>
<dbReference type="AlphaFoldDB" id="A0A564ZJ98"/>
<evidence type="ECO:0000313" key="4">
    <source>
        <dbReference type="Proteomes" id="UP000334340"/>
    </source>
</evidence>
<evidence type="ECO:0000259" key="2">
    <source>
        <dbReference type="Pfam" id="PF13490"/>
    </source>
</evidence>
<sequence>MMSCETVKDSLDALRDGTLGLPEASEVRAHLAICRSCAREWKLTEALRAVIRDRAAAPVAPPAFHAAMARLLEDHATPMGWFARLQEVCRLRPVAAMALTAAMVLLVLVPLNLHMLSTRDAVLLLIEESVNEHIRLTLHEAPPEIPTRELQPLPVRHQQRLELSQSLSFPDDQEYRLIGGQVSYLLHRKVLTVTYYRRPDRPITLLVLPGAGIRLPDRSVSRKGDVYWTIHHGFRTAHWQQGPLIYSLISDADEADLSPLIGKLRHK</sequence>
<keyword evidence="1" id="KW-1133">Transmembrane helix</keyword>
<dbReference type="Gene3D" id="1.10.10.1320">
    <property type="entry name" value="Anti-sigma factor, zinc-finger domain"/>
    <property type="match status" value="1"/>
</dbReference>
<keyword evidence="1" id="KW-0812">Transmembrane</keyword>
<dbReference type="EMBL" id="CABIKM010000015">
    <property type="protein sequence ID" value="VUZ84618.1"/>
    <property type="molecule type" value="Genomic_DNA"/>
</dbReference>
<dbReference type="Pfam" id="PF13490">
    <property type="entry name" value="zf-HC2"/>
    <property type="match status" value="1"/>
</dbReference>
<keyword evidence="4" id="KW-1185">Reference proteome</keyword>
<accession>A0A564ZJ98</accession>
<evidence type="ECO:0000256" key="1">
    <source>
        <dbReference type="SAM" id="Phobius"/>
    </source>
</evidence>
<name>A0A564ZJ98_9BACT</name>
<feature type="domain" description="Putative zinc-finger" evidence="2">
    <location>
        <begin position="4"/>
        <end position="38"/>
    </location>
</feature>
<dbReference type="InterPro" id="IPR041916">
    <property type="entry name" value="Anti_sigma_zinc_sf"/>
</dbReference>
<dbReference type="InterPro" id="IPR027383">
    <property type="entry name" value="Znf_put"/>
</dbReference>
<reference evidence="3 4" key="1">
    <citation type="submission" date="2019-07" db="EMBL/GenBank/DDBJ databases">
        <authorList>
            <person name="Cremers G."/>
        </authorList>
    </citation>
    <scope>NUCLEOTIDE SEQUENCE [LARGE SCALE GENOMIC DNA]</scope>
</reference>